<reference evidence="2" key="1">
    <citation type="submission" date="2022-07" db="EMBL/GenBank/DDBJ databases">
        <title>First report of Bartonella spp. in marsupials in Brazil, with a description of Bartonella harrusi sp. nov. and new proposal for taxonomic reclassification of species of the genus Bartonella.</title>
        <authorList>
            <person name="Amaral R.B."/>
        </authorList>
    </citation>
    <scope>NUCLEOTIDE SEQUENCE</scope>
    <source>
        <strain evidence="2">117A</strain>
    </source>
</reference>
<sequence length="110" mass="12679">MLRPLFKLMAFIFFTLTIITLVIDSAHSVSTSHWVTTPFNKMLANLLQTDIYRFNQSLYNSIPTFLSPICINLTCLPAWSILGAFALICCILSNEQQKHFHKISYTEEYI</sequence>
<proteinExistence type="predicted"/>
<keyword evidence="3" id="KW-1185">Reference proteome</keyword>
<evidence type="ECO:0000313" key="2">
    <source>
        <dbReference type="EMBL" id="UTO29142.1"/>
    </source>
</evidence>
<dbReference type="RefSeq" id="WP_254770974.1">
    <property type="nucleotide sequence ID" value="NZ_CP101114.1"/>
</dbReference>
<keyword evidence="1" id="KW-0472">Membrane</keyword>
<gene>
    <name evidence="2" type="ORF">NMK50_04110</name>
</gene>
<keyword evidence="1" id="KW-0812">Transmembrane</keyword>
<organism evidence="2 3">
    <name type="scientific">Bartonella harrusi</name>
    <dbReference type="NCBI Taxonomy" id="2961895"/>
    <lineage>
        <taxon>Bacteria</taxon>
        <taxon>Pseudomonadati</taxon>
        <taxon>Pseudomonadota</taxon>
        <taxon>Alphaproteobacteria</taxon>
        <taxon>Hyphomicrobiales</taxon>
        <taxon>Bartonellaceae</taxon>
        <taxon>Bartonella</taxon>
    </lineage>
</organism>
<protein>
    <submittedName>
        <fullName evidence="2">Uncharacterized protein</fullName>
    </submittedName>
</protein>
<keyword evidence="1" id="KW-1133">Transmembrane helix</keyword>
<accession>A0ABY5EV91</accession>
<evidence type="ECO:0000256" key="1">
    <source>
        <dbReference type="SAM" id="Phobius"/>
    </source>
</evidence>
<dbReference type="EMBL" id="CP101114">
    <property type="protein sequence ID" value="UTO29142.1"/>
    <property type="molecule type" value="Genomic_DNA"/>
</dbReference>
<name>A0ABY5EV91_9HYPH</name>
<dbReference type="Proteomes" id="UP001059475">
    <property type="component" value="Chromosome"/>
</dbReference>
<feature type="transmembrane region" description="Helical" evidence="1">
    <location>
        <begin position="65"/>
        <end position="92"/>
    </location>
</feature>
<evidence type="ECO:0000313" key="3">
    <source>
        <dbReference type="Proteomes" id="UP001059475"/>
    </source>
</evidence>